<reference evidence="2" key="1">
    <citation type="journal article" date="2023" name="G3 (Bethesda)">
        <title>A reference genome for the long-term kleptoplast-retaining sea slug Elysia crispata morphotype clarki.</title>
        <authorList>
            <person name="Eastman K.E."/>
            <person name="Pendleton A.L."/>
            <person name="Shaikh M.A."/>
            <person name="Suttiyut T."/>
            <person name="Ogas R."/>
            <person name="Tomko P."/>
            <person name="Gavelis G."/>
            <person name="Widhalm J.R."/>
            <person name="Wisecaver J.H."/>
        </authorList>
    </citation>
    <scope>NUCLEOTIDE SEQUENCE</scope>
    <source>
        <strain evidence="2">ECLA1</strain>
    </source>
</reference>
<feature type="transmembrane region" description="Helical" evidence="1">
    <location>
        <begin position="33"/>
        <end position="52"/>
    </location>
</feature>
<dbReference type="AlphaFoldDB" id="A0AAE0Y673"/>
<accession>A0AAE0Y673</accession>
<evidence type="ECO:0000313" key="3">
    <source>
        <dbReference type="Proteomes" id="UP001283361"/>
    </source>
</evidence>
<gene>
    <name evidence="2" type="ORF">RRG08_058460</name>
</gene>
<keyword evidence="1" id="KW-0812">Transmembrane</keyword>
<proteinExistence type="predicted"/>
<name>A0AAE0Y673_9GAST</name>
<keyword evidence="1" id="KW-0472">Membrane</keyword>
<comment type="caution">
    <text evidence="2">The sequence shown here is derived from an EMBL/GenBank/DDBJ whole genome shotgun (WGS) entry which is preliminary data.</text>
</comment>
<organism evidence="2 3">
    <name type="scientific">Elysia crispata</name>
    <name type="common">lettuce slug</name>
    <dbReference type="NCBI Taxonomy" id="231223"/>
    <lineage>
        <taxon>Eukaryota</taxon>
        <taxon>Metazoa</taxon>
        <taxon>Spiralia</taxon>
        <taxon>Lophotrochozoa</taxon>
        <taxon>Mollusca</taxon>
        <taxon>Gastropoda</taxon>
        <taxon>Heterobranchia</taxon>
        <taxon>Euthyneura</taxon>
        <taxon>Panpulmonata</taxon>
        <taxon>Sacoglossa</taxon>
        <taxon>Placobranchoidea</taxon>
        <taxon>Plakobranchidae</taxon>
        <taxon>Elysia</taxon>
    </lineage>
</organism>
<evidence type="ECO:0000256" key="1">
    <source>
        <dbReference type="SAM" id="Phobius"/>
    </source>
</evidence>
<dbReference type="EMBL" id="JAWDGP010006855">
    <property type="protein sequence ID" value="KAK3734305.1"/>
    <property type="molecule type" value="Genomic_DNA"/>
</dbReference>
<keyword evidence="1" id="KW-1133">Transmembrane helix</keyword>
<dbReference type="Proteomes" id="UP001283361">
    <property type="component" value="Unassembled WGS sequence"/>
</dbReference>
<sequence>MVNENWVKSSVCVDSVEGAAAGEFLLGLQRFPIIDSVIGMGLELGLFILDVFGNRKSVIIAS</sequence>
<keyword evidence="3" id="KW-1185">Reference proteome</keyword>
<protein>
    <submittedName>
        <fullName evidence="2">Uncharacterized protein</fullName>
    </submittedName>
</protein>
<evidence type="ECO:0000313" key="2">
    <source>
        <dbReference type="EMBL" id="KAK3734305.1"/>
    </source>
</evidence>